<dbReference type="EMBL" id="GGMS01010482">
    <property type="protein sequence ID" value="MBY79685.1"/>
    <property type="molecule type" value="Transcribed_RNA"/>
</dbReference>
<keyword evidence="3" id="KW-1185">Reference proteome</keyword>
<organism evidence="2">
    <name type="scientific">Sipha flava</name>
    <name type="common">yellow sugarcane aphid</name>
    <dbReference type="NCBI Taxonomy" id="143950"/>
    <lineage>
        <taxon>Eukaryota</taxon>
        <taxon>Metazoa</taxon>
        <taxon>Ecdysozoa</taxon>
        <taxon>Arthropoda</taxon>
        <taxon>Hexapoda</taxon>
        <taxon>Insecta</taxon>
        <taxon>Pterygota</taxon>
        <taxon>Neoptera</taxon>
        <taxon>Paraneoptera</taxon>
        <taxon>Hemiptera</taxon>
        <taxon>Sternorrhyncha</taxon>
        <taxon>Aphidomorpha</taxon>
        <taxon>Aphidoidea</taxon>
        <taxon>Aphididae</taxon>
        <taxon>Sipha</taxon>
    </lineage>
</organism>
<proteinExistence type="predicted"/>
<feature type="transmembrane region" description="Helical" evidence="1">
    <location>
        <begin position="79"/>
        <end position="105"/>
    </location>
</feature>
<dbReference type="RefSeq" id="XP_025412174.1">
    <property type="nucleotide sequence ID" value="XM_025556389.1"/>
</dbReference>
<reference evidence="4" key="2">
    <citation type="submission" date="2025-04" db="UniProtKB">
        <authorList>
            <consortium name="RefSeq"/>
        </authorList>
    </citation>
    <scope>IDENTIFICATION</scope>
    <source>
        <tissue evidence="4">Whole body</tissue>
    </source>
</reference>
<evidence type="ECO:0000313" key="4">
    <source>
        <dbReference type="RefSeq" id="XP_025412174.1"/>
    </source>
</evidence>
<name>A0A2S2QPL7_9HEMI</name>
<keyword evidence="1" id="KW-0812">Transmembrane</keyword>
<keyword evidence="1" id="KW-0472">Membrane</keyword>
<evidence type="ECO:0000256" key="1">
    <source>
        <dbReference type="SAM" id="Phobius"/>
    </source>
</evidence>
<dbReference type="GeneID" id="112684741"/>
<keyword evidence="1" id="KW-1133">Transmembrane helix</keyword>
<sequence length="106" mass="11714">MIGYTSPKASWFAGEMGRKAGDTYDLDGMISPMYALATTSKGKNGVGWMGFKAVPVDEPKPRSTMFFIDIGVSPKTVDAVLHILIICLVLFIIINCMCKFVWLFLK</sequence>
<reference evidence="2" key="1">
    <citation type="submission" date="2018-04" db="EMBL/GenBank/DDBJ databases">
        <title>Transcriptome assembly of Sipha flava.</title>
        <authorList>
            <person name="Scully E.D."/>
            <person name="Geib S.M."/>
            <person name="Palmer N.A."/>
            <person name="Koch K."/>
            <person name="Bradshaw J."/>
            <person name="Heng-Moss T."/>
            <person name="Sarath G."/>
        </authorList>
    </citation>
    <scope>NUCLEOTIDE SEQUENCE</scope>
</reference>
<evidence type="ECO:0000313" key="3">
    <source>
        <dbReference type="Proteomes" id="UP000694846"/>
    </source>
</evidence>
<evidence type="ECO:0000313" key="2">
    <source>
        <dbReference type="EMBL" id="MBY79685.1"/>
    </source>
</evidence>
<gene>
    <name evidence="4" type="primary">LOC112684741</name>
    <name evidence="2" type="ORF">g.158930</name>
</gene>
<accession>A0A2S2QPL7</accession>
<dbReference type="OrthoDB" id="6601788at2759"/>
<dbReference type="AlphaFoldDB" id="A0A2S2QPL7"/>
<protein>
    <submittedName>
        <fullName evidence="4">Uncharacterized protein LOC112684741 isoform X1</fullName>
    </submittedName>
</protein>
<dbReference type="Proteomes" id="UP000694846">
    <property type="component" value="Unplaced"/>
</dbReference>